<feature type="compositionally biased region" description="Basic and acidic residues" evidence="2">
    <location>
        <begin position="1"/>
        <end position="16"/>
    </location>
</feature>
<dbReference type="PANTHER" id="PTHR15205:SF0">
    <property type="entry name" value="DED DOMAIN-CONTAINING PROTEIN"/>
    <property type="match status" value="1"/>
</dbReference>
<dbReference type="AlphaFoldDB" id="A0A9J7L170"/>
<dbReference type="Proteomes" id="UP000001554">
    <property type="component" value="Chromosome 4"/>
</dbReference>
<evidence type="ECO:0000256" key="1">
    <source>
        <dbReference type="SAM" id="Coils"/>
    </source>
</evidence>
<dbReference type="RefSeq" id="XP_035674021.1">
    <property type="nucleotide sequence ID" value="XM_035818128.1"/>
</dbReference>
<dbReference type="GO" id="GO:0008625">
    <property type="term" value="P:extrinsic apoptotic signaling pathway via death domain receptors"/>
    <property type="evidence" value="ECO:0000318"/>
    <property type="project" value="GO_Central"/>
</dbReference>
<dbReference type="InterPro" id="IPR038856">
    <property type="entry name" value="DEDD/DEDD2"/>
</dbReference>
<dbReference type="KEGG" id="bfo:118414229"/>
<organism evidence="3 4">
    <name type="scientific">Branchiostoma floridae</name>
    <name type="common">Florida lancelet</name>
    <name type="synonym">Amphioxus</name>
    <dbReference type="NCBI Taxonomy" id="7739"/>
    <lineage>
        <taxon>Eukaryota</taxon>
        <taxon>Metazoa</taxon>
        <taxon>Chordata</taxon>
        <taxon>Cephalochordata</taxon>
        <taxon>Leptocardii</taxon>
        <taxon>Amphioxiformes</taxon>
        <taxon>Branchiostomatidae</taxon>
        <taxon>Branchiostoma</taxon>
    </lineage>
</organism>
<dbReference type="GeneID" id="118414229"/>
<feature type="region of interest" description="Disordered" evidence="2">
    <location>
        <begin position="1"/>
        <end position="23"/>
    </location>
</feature>
<evidence type="ECO:0000256" key="2">
    <source>
        <dbReference type="SAM" id="MobiDB-lite"/>
    </source>
</evidence>
<protein>
    <submittedName>
        <fullName evidence="4">Uncharacterized protein LOC118414229 isoform X1</fullName>
    </submittedName>
</protein>
<dbReference type="GO" id="GO:0005730">
    <property type="term" value="C:nucleolus"/>
    <property type="evidence" value="ECO:0000318"/>
    <property type="project" value="GO_Central"/>
</dbReference>
<reference evidence="4" key="2">
    <citation type="submission" date="2025-08" db="UniProtKB">
        <authorList>
            <consortium name="RefSeq"/>
        </authorList>
    </citation>
    <scope>IDENTIFICATION</scope>
    <source>
        <strain evidence="4">S238N-H82</strain>
        <tissue evidence="4">Testes</tissue>
    </source>
</reference>
<name>A0A9J7L170_BRAFL</name>
<evidence type="ECO:0000313" key="4">
    <source>
        <dbReference type="RefSeq" id="XP_035674021.1"/>
    </source>
</evidence>
<proteinExistence type="predicted"/>
<reference evidence="3" key="1">
    <citation type="journal article" date="2020" name="Nat. Ecol. Evol.">
        <title>Deeply conserved synteny resolves early events in vertebrate evolution.</title>
        <authorList>
            <person name="Simakov O."/>
            <person name="Marletaz F."/>
            <person name="Yue J.X."/>
            <person name="O'Connell B."/>
            <person name="Jenkins J."/>
            <person name="Brandt A."/>
            <person name="Calef R."/>
            <person name="Tung C.H."/>
            <person name="Huang T.K."/>
            <person name="Schmutz J."/>
            <person name="Satoh N."/>
            <person name="Yu J.K."/>
            <person name="Putnam N.H."/>
            <person name="Green R.E."/>
            <person name="Rokhsar D.S."/>
        </authorList>
    </citation>
    <scope>NUCLEOTIDE SEQUENCE [LARGE SCALE GENOMIC DNA]</scope>
    <source>
        <strain evidence="3">S238N-H82</strain>
    </source>
</reference>
<accession>A0A9J7L170</accession>
<feature type="coiled-coil region" evidence="1">
    <location>
        <begin position="96"/>
        <end position="167"/>
    </location>
</feature>
<evidence type="ECO:0000313" key="3">
    <source>
        <dbReference type="Proteomes" id="UP000001554"/>
    </source>
</evidence>
<keyword evidence="1" id="KW-0175">Coiled coil</keyword>
<keyword evidence="3" id="KW-1185">Reference proteome</keyword>
<gene>
    <name evidence="4" type="primary">LOC118414229</name>
</gene>
<dbReference type="GO" id="GO:0003677">
    <property type="term" value="F:DNA binding"/>
    <property type="evidence" value="ECO:0000318"/>
    <property type="project" value="GO_Central"/>
</dbReference>
<sequence>MATLSKEDVRSSERNMKQSQGGEAATSFSQWNLQYQLVVADRNLAICELEQEKNRSAQKDQEIMDLKMQVEMLKAGGVCSSCQDTAEAKELYEFQILELEFLLEEQKKELSESRADLEISGDKTRGHISLEEAEAMAYRITELEALLEKQRNENDVLTARLQLMLSDDTVEQENSFLHECFLARCASLTDDEEERQTAYIEQDGPFLPECFLAHTASHSNDEEGDKLDMNVTQINNVSPREKSRRFVKLFRSMLCCYSRSVEEERT</sequence>
<dbReference type="PANTHER" id="PTHR15205">
    <property type="entry name" value="DEATH EFFECTOR DOMAIN-CONTAINING PROTEIN"/>
    <property type="match status" value="1"/>
</dbReference>